<evidence type="ECO:0000313" key="1">
    <source>
        <dbReference type="EMBL" id="KAE8347706.1"/>
    </source>
</evidence>
<dbReference type="EMBL" id="ML737112">
    <property type="protein sequence ID" value="KAE8347706.1"/>
    <property type="molecule type" value="Genomic_DNA"/>
</dbReference>
<reference evidence="1" key="1">
    <citation type="submission" date="2019-04" db="EMBL/GenBank/DDBJ databases">
        <title>Friends and foes A comparative genomics study of 23 Aspergillus species from section Flavi.</title>
        <authorList>
            <consortium name="DOE Joint Genome Institute"/>
            <person name="Kjaerbolling I."/>
            <person name="Vesth T."/>
            <person name="Frisvad J.C."/>
            <person name="Nybo J.L."/>
            <person name="Theobald S."/>
            <person name="Kildgaard S."/>
            <person name="Isbrandt T."/>
            <person name="Kuo A."/>
            <person name="Sato A."/>
            <person name="Lyhne E.K."/>
            <person name="Kogle M.E."/>
            <person name="Wiebenga A."/>
            <person name="Kun R.S."/>
            <person name="Lubbers R.J."/>
            <person name="Makela M.R."/>
            <person name="Barry K."/>
            <person name="Chovatia M."/>
            <person name="Clum A."/>
            <person name="Daum C."/>
            <person name="Haridas S."/>
            <person name="He G."/>
            <person name="LaButti K."/>
            <person name="Lipzen A."/>
            <person name="Mondo S."/>
            <person name="Riley R."/>
            <person name="Salamov A."/>
            <person name="Simmons B.A."/>
            <person name="Magnuson J.K."/>
            <person name="Henrissat B."/>
            <person name="Mortensen U.H."/>
            <person name="Larsen T.O."/>
            <person name="Devries R.P."/>
            <person name="Grigoriev I.V."/>
            <person name="Machida M."/>
            <person name="Baker S.E."/>
            <person name="Andersen M.R."/>
        </authorList>
    </citation>
    <scope>NUCLEOTIDE SEQUENCE</scope>
    <source>
        <strain evidence="1">CBS 117612</strain>
    </source>
</reference>
<sequence length="70" mass="7722">MARGPPAVANPVPSVFLEPLSSIMNAELYPTLKSPGNTKPYQSSGASGMFHITHFYRFPYSVRSKYGLMK</sequence>
<proteinExistence type="predicted"/>
<name>A0A5N6YSV3_9EURO</name>
<dbReference type="OrthoDB" id="10387318at2759"/>
<gene>
    <name evidence="1" type="ORF">BDV24DRAFT_121249</name>
</gene>
<dbReference type="AlphaFoldDB" id="A0A5N6YSV3"/>
<accession>A0A5N6YSV3</accession>
<dbReference type="Proteomes" id="UP000325558">
    <property type="component" value="Unassembled WGS sequence"/>
</dbReference>
<protein>
    <submittedName>
        <fullName evidence="1">Uncharacterized protein</fullName>
    </submittedName>
</protein>
<organism evidence="1">
    <name type="scientific">Aspergillus arachidicola</name>
    <dbReference type="NCBI Taxonomy" id="656916"/>
    <lineage>
        <taxon>Eukaryota</taxon>
        <taxon>Fungi</taxon>
        <taxon>Dikarya</taxon>
        <taxon>Ascomycota</taxon>
        <taxon>Pezizomycotina</taxon>
        <taxon>Eurotiomycetes</taxon>
        <taxon>Eurotiomycetidae</taxon>
        <taxon>Eurotiales</taxon>
        <taxon>Aspergillaceae</taxon>
        <taxon>Aspergillus</taxon>
        <taxon>Aspergillus subgen. Circumdati</taxon>
    </lineage>
</organism>